<reference evidence="2" key="1">
    <citation type="submission" date="2020-01" db="EMBL/GenBank/DDBJ databases">
        <authorList>
            <consortium name="DOE Joint Genome Institute"/>
            <person name="Haridas S."/>
            <person name="Albert R."/>
            <person name="Binder M."/>
            <person name="Bloem J."/>
            <person name="Labutti K."/>
            <person name="Salamov A."/>
            <person name="Andreopoulos B."/>
            <person name="Baker S.E."/>
            <person name="Barry K."/>
            <person name="Bills G."/>
            <person name="Bluhm B.H."/>
            <person name="Cannon C."/>
            <person name="Castanera R."/>
            <person name="Culley D.E."/>
            <person name="Daum C."/>
            <person name="Ezra D."/>
            <person name="Gonzalez J.B."/>
            <person name="Henrissat B."/>
            <person name="Kuo A."/>
            <person name="Liang C."/>
            <person name="Lipzen A."/>
            <person name="Lutzoni F."/>
            <person name="Magnuson J."/>
            <person name="Mondo S."/>
            <person name="Nolan M."/>
            <person name="Ohm R."/>
            <person name="Pangilinan J."/>
            <person name="Park H.-J."/>
            <person name="Ramirez L."/>
            <person name="Alfaro M."/>
            <person name="Sun H."/>
            <person name="Tritt A."/>
            <person name="Yoshinaga Y."/>
            <person name="Zwiers L.-H."/>
            <person name="Turgeon B.G."/>
            <person name="Goodwin S.B."/>
            <person name="Spatafora J.W."/>
            <person name="Crous P.W."/>
            <person name="Grigoriev I.V."/>
        </authorList>
    </citation>
    <scope>NUCLEOTIDE SEQUENCE</scope>
    <source>
        <strain evidence="2">CBS 394.84</strain>
    </source>
</reference>
<dbReference type="GeneID" id="63844035"/>
<dbReference type="Proteomes" id="UP000800039">
    <property type="component" value="Unassembled WGS sequence"/>
</dbReference>
<feature type="region of interest" description="Disordered" evidence="1">
    <location>
        <begin position="1"/>
        <end position="48"/>
    </location>
</feature>
<evidence type="ECO:0000256" key="1">
    <source>
        <dbReference type="SAM" id="MobiDB-lite"/>
    </source>
</evidence>
<sequence length="68" mass="7299">MEQALGEAKAAEVADGAGMLVGDDRGLADPRDRRRHTPGSPKQPGIHLSHALRCAFIHAAFPRKSLRS</sequence>
<accession>A0A9P4GCT6</accession>
<proteinExistence type="predicted"/>
<dbReference type="RefSeq" id="XP_040786101.1">
    <property type="nucleotide sequence ID" value="XM_040926783.1"/>
</dbReference>
<organism evidence="2 3">
    <name type="scientific">Cucurbitaria berberidis CBS 394.84</name>
    <dbReference type="NCBI Taxonomy" id="1168544"/>
    <lineage>
        <taxon>Eukaryota</taxon>
        <taxon>Fungi</taxon>
        <taxon>Dikarya</taxon>
        <taxon>Ascomycota</taxon>
        <taxon>Pezizomycotina</taxon>
        <taxon>Dothideomycetes</taxon>
        <taxon>Pleosporomycetidae</taxon>
        <taxon>Pleosporales</taxon>
        <taxon>Pleosporineae</taxon>
        <taxon>Cucurbitariaceae</taxon>
        <taxon>Cucurbitaria</taxon>
    </lineage>
</organism>
<gene>
    <name evidence="2" type="ORF">K460DRAFT_146905</name>
</gene>
<evidence type="ECO:0000313" key="3">
    <source>
        <dbReference type="Proteomes" id="UP000800039"/>
    </source>
</evidence>
<dbReference type="AlphaFoldDB" id="A0A9P4GCT6"/>
<protein>
    <submittedName>
        <fullName evidence="2">Uncharacterized protein</fullName>
    </submittedName>
</protein>
<keyword evidence="3" id="KW-1185">Reference proteome</keyword>
<comment type="caution">
    <text evidence="2">The sequence shown here is derived from an EMBL/GenBank/DDBJ whole genome shotgun (WGS) entry which is preliminary data.</text>
</comment>
<name>A0A9P4GCT6_9PLEO</name>
<dbReference type="EMBL" id="ML976617">
    <property type="protein sequence ID" value="KAF1843538.1"/>
    <property type="molecule type" value="Genomic_DNA"/>
</dbReference>
<evidence type="ECO:0000313" key="2">
    <source>
        <dbReference type="EMBL" id="KAF1843538.1"/>
    </source>
</evidence>
<feature type="compositionally biased region" description="Basic and acidic residues" evidence="1">
    <location>
        <begin position="22"/>
        <end position="32"/>
    </location>
</feature>